<reference evidence="10" key="1">
    <citation type="submission" date="2018-12" db="EMBL/GenBank/DDBJ databases">
        <title>Tengunoibacter tsumagoiensis gen. nov., sp. nov., Dictyobacter kobayashii sp. nov., D. alpinus sp. nov., and D. joshuensis sp. nov. and description of Dictyobacteraceae fam. nov. within the order Ktedonobacterales isolated from Tengu-no-mugimeshi.</title>
        <authorList>
            <person name="Wang C.M."/>
            <person name="Zheng Y."/>
            <person name="Sakai Y."/>
            <person name="Toyoda A."/>
            <person name="Minakuchi Y."/>
            <person name="Abe K."/>
            <person name="Yokota A."/>
            <person name="Yabe S."/>
        </authorList>
    </citation>
    <scope>NUCLEOTIDE SEQUENCE [LARGE SCALE GENOMIC DNA]</scope>
    <source>
        <strain evidence="10">S-27</strain>
    </source>
</reference>
<evidence type="ECO:0000256" key="1">
    <source>
        <dbReference type="ARBA" id="ARBA00004651"/>
    </source>
</evidence>
<dbReference type="InterPro" id="IPR036259">
    <property type="entry name" value="MFS_trans_sf"/>
</dbReference>
<keyword evidence="2" id="KW-0813">Transport</keyword>
<feature type="transmembrane region" description="Helical" evidence="7">
    <location>
        <begin position="290"/>
        <end position="311"/>
    </location>
</feature>
<dbReference type="InterPro" id="IPR020846">
    <property type="entry name" value="MFS_dom"/>
</dbReference>
<feature type="transmembrane region" description="Helical" evidence="7">
    <location>
        <begin position="85"/>
        <end position="105"/>
    </location>
</feature>
<evidence type="ECO:0000256" key="2">
    <source>
        <dbReference type="ARBA" id="ARBA00022448"/>
    </source>
</evidence>
<feature type="transmembrane region" description="Helical" evidence="7">
    <location>
        <begin position="111"/>
        <end position="129"/>
    </location>
</feature>
<evidence type="ECO:0000313" key="10">
    <source>
        <dbReference type="Proteomes" id="UP000287224"/>
    </source>
</evidence>
<proteinExistence type="predicted"/>
<evidence type="ECO:0000256" key="6">
    <source>
        <dbReference type="ARBA" id="ARBA00023136"/>
    </source>
</evidence>
<feature type="transmembrane region" description="Helical" evidence="7">
    <location>
        <begin position="357"/>
        <end position="377"/>
    </location>
</feature>
<evidence type="ECO:0000256" key="4">
    <source>
        <dbReference type="ARBA" id="ARBA00022692"/>
    </source>
</evidence>
<dbReference type="SUPFAM" id="SSF103473">
    <property type="entry name" value="MFS general substrate transporter"/>
    <property type="match status" value="1"/>
</dbReference>
<keyword evidence="6 7" id="KW-0472">Membrane</keyword>
<comment type="subcellular location">
    <subcellularLocation>
        <location evidence="1">Cell membrane</location>
        <topology evidence="1">Multi-pass membrane protein</topology>
    </subcellularLocation>
</comment>
<evidence type="ECO:0000256" key="3">
    <source>
        <dbReference type="ARBA" id="ARBA00022475"/>
    </source>
</evidence>
<keyword evidence="5 7" id="KW-1133">Transmembrane helix</keyword>
<evidence type="ECO:0000259" key="8">
    <source>
        <dbReference type="PROSITE" id="PS50850"/>
    </source>
</evidence>
<dbReference type="AlphaFoldDB" id="A0A401ZHC4"/>
<dbReference type="RefSeq" id="WP_126597237.1">
    <property type="nucleotide sequence ID" value="NZ_BIFQ01000001.1"/>
</dbReference>
<feature type="transmembrane region" description="Helical" evidence="7">
    <location>
        <begin position="397"/>
        <end position="418"/>
    </location>
</feature>
<dbReference type="InterPro" id="IPR011701">
    <property type="entry name" value="MFS"/>
</dbReference>
<keyword evidence="3" id="KW-1003">Cell membrane</keyword>
<organism evidence="9 10">
    <name type="scientific">Dictyobacter aurantiacus</name>
    <dbReference type="NCBI Taxonomy" id="1936993"/>
    <lineage>
        <taxon>Bacteria</taxon>
        <taxon>Bacillati</taxon>
        <taxon>Chloroflexota</taxon>
        <taxon>Ktedonobacteria</taxon>
        <taxon>Ktedonobacterales</taxon>
        <taxon>Dictyobacteraceae</taxon>
        <taxon>Dictyobacter</taxon>
    </lineage>
</organism>
<dbReference type="GO" id="GO:0005886">
    <property type="term" value="C:plasma membrane"/>
    <property type="evidence" value="ECO:0007669"/>
    <property type="project" value="UniProtKB-SubCell"/>
</dbReference>
<sequence>MAIAQSNKGFLTLLKKRNFLRLWLAQLISMTILNATNYALIMLINSIVPHSTIMIGLAIICFSVPAVLFGAPAGVFVDRLEKRRVLWTSNCLRAIVTLIFAFVLLAQRSSVLIPIYLLTFIVSAIGQFFTPAEGSAIPMLVDEDELMPALSLFNITFMLSQAIGYVLMAPLAIALLPTFTLFSIPIDAFIQLYAIIAILYLICAALIVSIPRASFILRGDTQAETVPDLAAETISIVRQMQNEMKEGWHFIHKRRSLLLAVVQLSFVGILILVIGQIATPIVTDLLNMNANLMALVFAPAGIGLVLGSVLMPRVTRRLGKLRTILIGNIGLTIATLLLPLSTVFARWLEPQHWNKDPWLLVAMAGCMFIAGVALDFVNIPAQTAMQELTPEWIKGRVLALQLVLYNACSIPVILIIGILSDTSLHIDRVLYLLSGSILIFGIWSVYYERRHPTVSIAQNEQLAENEEAPLTTVPGRGNVD</sequence>
<dbReference type="CDD" id="cd06173">
    <property type="entry name" value="MFS_MefA_like"/>
    <property type="match status" value="1"/>
</dbReference>
<evidence type="ECO:0000256" key="7">
    <source>
        <dbReference type="SAM" id="Phobius"/>
    </source>
</evidence>
<feature type="transmembrane region" description="Helical" evidence="7">
    <location>
        <begin position="430"/>
        <end position="447"/>
    </location>
</feature>
<dbReference type="OrthoDB" id="7820830at2"/>
<dbReference type="Proteomes" id="UP000287224">
    <property type="component" value="Unassembled WGS sequence"/>
</dbReference>
<dbReference type="Gene3D" id="1.20.1250.20">
    <property type="entry name" value="MFS general substrate transporter like domains"/>
    <property type="match status" value="1"/>
</dbReference>
<accession>A0A401ZHC4</accession>
<feature type="transmembrane region" description="Helical" evidence="7">
    <location>
        <begin position="150"/>
        <end position="176"/>
    </location>
</feature>
<evidence type="ECO:0000256" key="5">
    <source>
        <dbReference type="ARBA" id="ARBA00022989"/>
    </source>
</evidence>
<keyword evidence="4 7" id="KW-0812">Transmembrane</keyword>
<feature type="domain" description="Major facilitator superfamily (MFS) profile" evidence="8">
    <location>
        <begin position="256"/>
        <end position="480"/>
    </location>
</feature>
<feature type="transmembrane region" description="Helical" evidence="7">
    <location>
        <begin position="20"/>
        <end position="41"/>
    </location>
</feature>
<comment type="caution">
    <text evidence="9">The sequence shown here is derived from an EMBL/GenBank/DDBJ whole genome shotgun (WGS) entry which is preliminary data.</text>
</comment>
<feature type="transmembrane region" description="Helical" evidence="7">
    <location>
        <begin position="257"/>
        <end position="278"/>
    </location>
</feature>
<name>A0A401ZHC4_9CHLR</name>
<dbReference type="PROSITE" id="PS50850">
    <property type="entry name" value="MFS"/>
    <property type="match status" value="1"/>
</dbReference>
<feature type="transmembrane region" description="Helical" evidence="7">
    <location>
        <begin position="188"/>
        <end position="208"/>
    </location>
</feature>
<feature type="transmembrane region" description="Helical" evidence="7">
    <location>
        <begin position="323"/>
        <end position="345"/>
    </location>
</feature>
<dbReference type="EMBL" id="BIFQ01000001">
    <property type="protein sequence ID" value="GCE06281.1"/>
    <property type="molecule type" value="Genomic_DNA"/>
</dbReference>
<dbReference type="PANTHER" id="PTHR43266">
    <property type="entry name" value="MACROLIDE-EFFLUX PROTEIN"/>
    <property type="match status" value="1"/>
</dbReference>
<keyword evidence="10" id="KW-1185">Reference proteome</keyword>
<gene>
    <name evidence="9" type="ORF">KDAU_36100</name>
</gene>
<feature type="transmembrane region" description="Helical" evidence="7">
    <location>
        <begin position="53"/>
        <end position="73"/>
    </location>
</feature>
<dbReference type="PANTHER" id="PTHR43266:SF2">
    <property type="entry name" value="MAJOR FACILITATOR SUPERFAMILY (MFS) PROFILE DOMAIN-CONTAINING PROTEIN"/>
    <property type="match status" value="1"/>
</dbReference>
<protein>
    <submittedName>
        <fullName evidence="9">MFS transporter</fullName>
    </submittedName>
</protein>
<dbReference type="GO" id="GO:0022857">
    <property type="term" value="F:transmembrane transporter activity"/>
    <property type="evidence" value="ECO:0007669"/>
    <property type="project" value="InterPro"/>
</dbReference>
<evidence type="ECO:0000313" key="9">
    <source>
        <dbReference type="EMBL" id="GCE06281.1"/>
    </source>
</evidence>
<dbReference type="Pfam" id="PF07690">
    <property type="entry name" value="MFS_1"/>
    <property type="match status" value="1"/>
</dbReference>